<evidence type="ECO:0000313" key="2">
    <source>
        <dbReference type="Proteomes" id="UP001422074"/>
    </source>
</evidence>
<dbReference type="Proteomes" id="UP001422074">
    <property type="component" value="Unassembled WGS sequence"/>
</dbReference>
<dbReference type="EMBL" id="JBDFRB010000004">
    <property type="protein sequence ID" value="MEN2744118.1"/>
    <property type="molecule type" value="Genomic_DNA"/>
</dbReference>
<evidence type="ECO:0000313" key="1">
    <source>
        <dbReference type="EMBL" id="MEN2744118.1"/>
    </source>
</evidence>
<reference evidence="1 2" key="1">
    <citation type="submission" date="2024-05" db="EMBL/GenBank/DDBJ databases">
        <title>Sinomonas sp. nov., isolated from a waste landfill.</title>
        <authorList>
            <person name="Zhao Y."/>
        </authorList>
    </citation>
    <scope>NUCLEOTIDE SEQUENCE [LARGE SCALE GENOMIC DNA]</scope>
    <source>
        <strain evidence="1 2">CCTCC AB2014300</strain>
    </source>
</reference>
<keyword evidence="2" id="KW-1185">Reference proteome</keyword>
<accession>A0ABU9X1W7</accession>
<comment type="caution">
    <text evidence="1">The sequence shown here is derived from an EMBL/GenBank/DDBJ whole genome shotgun (WGS) entry which is preliminary data.</text>
</comment>
<organism evidence="1 2">
    <name type="scientific">Sinomonas halotolerans</name>
    <dbReference type="NCBI Taxonomy" id="1644133"/>
    <lineage>
        <taxon>Bacteria</taxon>
        <taxon>Bacillati</taxon>
        <taxon>Actinomycetota</taxon>
        <taxon>Actinomycetes</taxon>
        <taxon>Micrococcales</taxon>
        <taxon>Micrococcaceae</taxon>
        <taxon>Sinomonas</taxon>
    </lineage>
</organism>
<name>A0ABU9X1W7_9MICC</name>
<evidence type="ECO:0008006" key="3">
    <source>
        <dbReference type="Google" id="ProtNLM"/>
    </source>
</evidence>
<proteinExistence type="predicted"/>
<sequence length="229" mass="23779">MSLPALAAHPASPAAQDAARAHRAPLGVVGELQERIHALQGTRGQGASWPVLPALRPLLPRGLRAGAVYSLDAPLSVAMALLAGPSADGQWCAVAGLPAFGTEAAAALGVGLERLVLVPDLGEHWFPAVAALVDVIPLVLAPAPPRLAPSEAARLGSRLRERSATLLVLGPWPQCEARLQARGARWDGLGAGHGHLRRHRIELELLQHGRVRTSALELGAQAPALGRPA</sequence>
<dbReference type="RefSeq" id="WP_345883938.1">
    <property type="nucleotide sequence ID" value="NZ_JBDFRB010000004.1"/>
</dbReference>
<gene>
    <name evidence="1" type="ORF">ABCQ75_06140</name>
</gene>
<protein>
    <recommendedName>
        <fullName evidence="3">Protein ImuA</fullName>
    </recommendedName>
</protein>